<evidence type="ECO:0000256" key="5">
    <source>
        <dbReference type="ARBA" id="ARBA00023136"/>
    </source>
</evidence>
<keyword evidence="2" id="KW-0813">Transport</keyword>
<evidence type="ECO:0000259" key="10">
    <source>
        <dbReference type="Pfam" id="PF24598"/>
    </source>
</evidence>
<dbReference type="GO" id="GO:0006895">
    <property type="term" value="P:Golgi to endosome transport"/>
    <property type="evidence" value="ECO:0007669"/>
    <property type="project" value="InterPro"/>
</dbReference>
<dbReference type="InParanoid" id="A0A6L2Q707"/>
<evidence type="ECO:0000256" key="3">
    <source>
        <dbReference type="ARBA" id="ARBA00022927"/>
    </source>
</evidence>
<evidence type="ECO:0000256" key="1">
    <source>
        <dbReference type="ARBA" id="ARBA00004395"/>
    </source>
</evidence>
<dbReference type="GO" id="GO:0005768">
    <property type="term" value="C:endosome"/>
    <property type="evidence" value="ECO:0007669"/>
    <property type="project" value="TreeGrafter"/>
</dbReference>
<evidence type="ECO:0000259" key="8">
    <source>
        <dbReference type="Pfam" id="PF04118"/>
    </source>
</evidence>
<keyword evidence="4" id="KW-0333">Golgi apparatus</keyword>
<feature type="compositionally biased region" description="Polar residues" evidence="7">
    <location>
        <begin position="533"/>
        <end position="542"/>
    </location>
</feature>
<dbReference type="Proteomes" id="UP000502823">
    <property type="component" value="Unassembled WGS sequence"/>
</dbReference>
<keyword evidence="3" id="KW-0653">Protein transport</keyword>
<dbReference type="GO" id="GO:0000139">
    <property type="term" value="C:Golgi membrane"/>
    <property type="evidence" value="ECO:0007669"/>
    <property type="project" value="UniProtKB-SubCell"/>
</dbReference>
<dbReference type="Pfam" id="PF24597">
    <property type="entry name" value="TPR_DOP1_M"/>
    <property type="match status" value="1"/>
</dbReference>
<dbReference type="InterPro" id="IPR056459">
    <property type="entry name" value="TPR_DOP1"/>
</dbReference>
<feature type="domain" description="DOP1-like middle TPR" evidence="9">
    <location>
        <begin position="290"/>
        <end position="527"/>
    </location>
</feature>
<dbReference type="InterPro" id="IPR040314">
    <property type="entry name" value="DOP1"/>
</dbReference>
<dbReference type="InterPro" id="IPR056458">
    <property type="entry name" value="TPR_DOP1_M"/>
</dbReference>
<feature type="domain" description="DOP1 N-terminal" evidence="8">
    <location>
        <begin position="48"/>
        <end position="263"/>
    </location>
</feature>
<feature type="region of interest" description="Disordered" evidence="7">
    <location>
        <begin position="408"/>
        <end position="430"/>
    </location>
</feature>
<feature type="compositionally biased region" description="Basic and acidic residues" evidence="7">
    <location>
        <begin position="543"/>
        <end position="566"/>
    </location>
</feature>
<dbReference type="PANTHER" id="PTHR14042:SF24">
    <property type="entry name" value="PROTEIN DOPEY-1 HOMOLOG"/>
    <property type="match status" value="1"/>
</dbReference>
<sequence length="2463" mass="274965">MGTVALEEYELMKDSKYRVYVSAVDKALKNFEYTSEWADLISALGKLNKALETYDIIFKCMGTNRLSHELFIYSAGLFPLLGHAAMNVRPSLLTVYETHFVPLGERLRPGLSGFLSGVLPGLEEGSDHFDRTNSLLEKVCNEVGQSHFYGCLWECLASNSGIRLPAISFVLSHFNKKLSMEDQLYIMGTNIDVMVNALCAAVQDSSVLVQRSALDLLLVGFPMHNSHLVRSDIVRLVTAALVTILRRDMSLNRRLFAWLLGSEVNISLLSSEHPLVKKSKNAEGPSSSLYFDLYSREMLIQAIKITLSQGMGESPHDLRPYRLLVSLLDKPDIGPVILDDILYEVFRTLYLACECNDDSSGKAGGTMYKGSQELLKCANLLFSTLEPCYIWIYAGTLFDEACERQTTNNEKASPEHELSPKGEVKSVGSGPPNLSEVCTLTEFLLDTVSLETYMDTPSEHLPGLFLHMITQLTQYCDALLPQEIARSLQLCAKILSRVQPSALANHLDSAKMSTVDLSEEKIQINIQSDVAKSCSDMSSGQSDRSRANSDLSERKKTNKDKSEAKKSSSKMKKSYSAKFRTKHSKNSLSNYSVSSPVLLSVVRTDGLEMSFADDKHVEDLTKSSEFISHIGRESPDIGSRSAGPSMECGLNQLDSNLSRFGLSPINMSVTPEFQIPSKQQSVLEQCLRQYEKFYVKFVGGQRVINGRKISELFQELLVVLPCETAEIRAAKLESLLYRCLKTSDKEASAAVDDSLQLSFRCTSVKSKGYESWVHLKSVNVCQSEQWEEPMKVASSLLVELSTFPTYCLPGGSSLIADEPMELTSFPEWLQVLVVCACWLSNVPSLQLVAISTLLDLISLLRSQCESTEVAESEHQGVVPVVMVPLLKPWHVQYLEHHTNVVPVLAHSLWYHLGQLGSEHKVSCVELLHQLHNVLPSNDAVENVIGESLTDENTERRVDAFHRFALLWHVGREVETKAGMNRNLRTFEKSLLKMLDNLQLAESCPLKLQAQSWLLHSLLRGDISRLLDPLLLMLLDPVTARMSVLHVSIEHSNTVLTRAVKDVENRGGLDDNSATAKIYAISSVDGNVIYHVSDSTDQRKLKSQKAERRKVISNPVRAKRIFAVTTLVGGGKRESHYITEKNCYIKEHENGLLLHKPQVQNISVFVNPFSSTTTNRNISNDSVPEDDSTVFGDRKIVVPHECLGTATRFHQSKKGSEIGREEKPADILDSFSSKETDPDFSTFEAGLQNVKGTGDEYEEHDDGAESFCDSDVNSRLEVVNGVVHRWSAEEEDVLGELEESTTAEEFFGSGAFSSGDSSGVIVVQEILQDVLQMVVSQCTEGRQVKSESKQRSDVKPPGQQPTGVGVHQFHSHMLLYCGVYDSHRTLYALSSLRSILLTNARMFLCAAATTGLSNVPRSSCLITLLARHRKSVFGRSFHGEKTVSNGEFGTAYRSSMYLEVLISVCLYFARSYYPNLGQMRLTQEEIAGNRQVQLASAELLMLICSELIYIVRDSGKGFACYIADLLSRCKVQKVVLHCVLSSVYNMKTIANSQEQPQQRTFTEEIVYFNDPVMESNEHVGRCKYRGSDHSEGFQIQLLRLLLALIMLEHQVNCQKGDGESPAVSKDMVQTSSLSKLSANQLKYIAGHVIPQQPMFLAAVLSALQQDHMRHLHQHWTTLVTSALPFMVQSLTHVVMSVVNQLCCNVEKLSKFYGVSSQSCTPLASCCLPADYTVSQLEALTVLCHYCLLDSTQQLSHAFSQQLLAGSGTMHMGIPGANPGQIFNNLIHVFMPTPLQQDPVPKEKHSQLDPHVTARRTVLSNMPRIIASVSALWQAVMTGNEWEHQSCVLGSPRVVKHHLLEFLSPVSLHHGTNFLAAIAVAWQERKEPHTPVTRKVVPTATPDQQVLVHLVGAIRVMPIDTLVQTVHQVVKQPPPIQGARKDLSLEVSILEFFYCYMQTCSGSQLAESWGSLTGLLKDGMTLTPPAQFFMLAILNEFVQKCPPLAEKKDMKDLQDVTAKLVESCAQIAGACLEQTTWLRRNLAVREEEPATVVGTKEKEGSGMSYLSSSQYSVQAQTVLAELLAPLLDISYGSQEKEKVVALLTALMYNITPYLKNHTRRNVPSFHACSQLLASLSSYQYTRKAWRRDVFDLLLDPALFQMETNCLPYWKTIVDNLMTHDSTTFRDLMSRVSMAQSGSLSIFSSREQEYEQRAQLLKRLAFAILCSETDQYHKYMPEIQERLADSLRLPQVVPSVQAQVFLCFRVLLLRMSPQHVTSLWPIIISEMVQVFLHIEQELSTDTEEFRYMIIFSSHIRLLSALDSSWVVNSNNGLHAHGHPHWLQLQLAAAKLLDMAVLLPAHRLPQFQMYRWAFVGAAEPPGVGNSHSEDETPRPPDFVPHVMRIAHLMDQKVTILAQYEATVSVKIILVEPGLVTYNQHVNECKSRTKQSRYLTPLTNPLVSPPVI</sequence>
<evidence type="ECO:0000256" key="4">
    <source>
        <dbReference type="ARBA" id="ARBA00023034"/>
    </source>
</evidence>
<evidence type="ECO:0000256" key="7">
    <source>
        <dbReference type="SAM" id="MobiDB-lite"/>
    </source>
</evidence>
<dbReference type="GO" id="GO:0015031">
    <property type="term" value="P:protein transport"/>
    <property type="evidence" value="ECO:0007669"/>
    <property type="project" value="UniProtKB-KW"/>
</dbReference>
<feature type="domain" description="DOP1-like C-terminal" evidence="10">
    <location>
        <begin position="1950"/>
        <end position="2303"/>
    </location>
</feature>
<proteinExistence type="inferred from homology"/>
<reference evidence="13" key="1">
    <citation type="submission" date="2020-01" db="EMBL/GenBank/DDBJ databases">
        <title>Draft genome sequence of the Termite Coptotermes fromosanus.</title>
        <authorList>
            <person name="Itakura S."/>
            <person name="Yosikawa Y."/>
            <person name="Umezawa K."/>
        </authorList>
    </citation>
    <scope>NUCLEOTIDE SEQUENCE [LARGE SCALE GENOMIC DNA]</scope>
</reference>
<comment type="subcellular location">
    <subcellularLocation>
        <location evidence="1">Golgi apparatus membrane</location>
        <topology evidence="1">Peripheral membrane protein</topology>
    </subcellularLocation>
</comment>
<feature type="compositionally biased region" description="Basic and acidic residues" evidence="7">
    <location>
        <begin position="1341"/>
        <end position="1353"/>
    </location>
</feature>
<dbReference type="GO" id="GO:0005802">
    <property type="term" value="C:trans-Golgi network"/>
    <property type="evidence" value="ECO:0007669"/>
    <property type="project" value="TreeGrafter"/>
</dbReference>
<dbReference type="OrthoDB" id="297643at2759"/>
<feature type="domain" description="DOP1-like TPR" evidence="11">
    <location>
        <begin position="1366"/>
        <end position="1748"/>
    </location>
</feature>
<keyword evidence="5" id="KW-0472">Membrane</keyword>
<dbReference type="PANTHER" id="PTHR14042">
    <property type="entry name" value="DOPEY-RELATED"/>
    <property type="match status" value="1"/>
</dbReference>
<evidence type="ECO:0000259" key="9">
    <source>
        <dbReference type="Pfam" id="PF24597"/>
    </source>
</evidence>
<evidence type="ECO:0000259" key="11">
    <source>
        <dbReference type="Pfam" id="PF24601"/>
    </source>
</evidence>
<dbReference type="EMBL" id="BLKM01000706">
    <property type="protein sequence ID" value="GFG37617.1"/>
    <property type="molecule type" value="Genomic_DNA"/>
</dbReference>
<dbReference type="GO" id="GO:0005829">
    <property type="term" value="C:cytosol"/>
    <property type="evidence" value="ECO:0007669"/>
    <property type="project" value="GOC"/>
</dbReference>
<comment type="caution">
    <text evidence="12">The sequence shown here is derived from an EMBL/GenBank/DDBJ whole genome shotgun (WGS) entry which is preliminary data.</text>
</comment>
<dbReference type="Pfam" id="PF24601">
    <property type="entry name" value="TPR_DOP1"/>
    <property type="match status" value="1"/>
</dbReference>
<dbReference type="Pfam" id="PF24598">
    <property type="entry name" value="DOP1_C"/>
    <property type="match status" value="1"/>
</dbReference>
<dbReference type="FunCoup" id="A0A6L2Q707">
    <property type="interactions" value="978"/>
</dbReference>
<evidence type="ECO:0000256" key="6">
    <source>
        <dbReference type="ARBA" id="ARBA00046326"/>
    </source>
</evidence>
<evidence type="ECO:0000313" key="12">
    <source>
        <dbReference type="EMBL" id="GFG37617.1"/>
    </source>
</evidence>
<dbReference type="InterPro" id="IPR056457">
    <property type="entry name" value="DOP1_C"/>
</dbReference>
<keyword evidence="13" id="KW-1185">Reference proteome</keyword>
<dbReference type="InterPro" id="IPR007249">
    <property type="entry name" value="DOP1_N"/>
</dbReference>
<feature type="region of interest" description="Disordered" evidence="7">
    <location>
        <begin position="533"/>
        <end position="581"/>
    </location>
</feature>
<gene>
    <name evidence="12" type="ORF">Cfor_12696</name>
</gene>
<evidence type="ECO:0000313" key="13">
    <source>
        <dbReference type="Proteomes" id="UP000502823"/>
    </source>
</evidence>
<feature type="compositionally biased region" description="Basic and acidic residues" evidence="7">
    <location>
        <begin position="412"/>
        <end position="424"/>
    </location>
</feature>
<feature type="region of interest" description="Disordered" evidence="7">
    <location>
        <begin position="1341"/>
        <end position="1362"/>
    </location>
</feature>
<name>A0A6L2Q707_COPFO</name>
<comment type="similarity">
    <text evidence="6">Belongs to the DOP1 family.</text>
</comment>
<organism evidence="12 13">
    <name type="scientific">Coptotermes formosanus</name>
    <name type="common">Formosan subterranean termite</name>
    <dbReference type="NCBI Taxonomy" id="36987"/>
    <lineage>
        <taxon>Eukaryota</taxon>
        <taxon>Metazoa</taxon>
        <taxon>Ecdysozoa</taxon>
        <taxon>Arthropoda</taxon>
        <taxon>Hexapoda</taxon>
        <taxon>Insecta</taxon>
        <taxon>Pterygota</taxon>
        <taxon>Neoptera</taxon>
        <taxon>Polyneoptera</taxon>
        <taxon>Dictyoptera</taxon>
        <taxon>Blattodea</taxon>
        <taxon>Blattoidea</taxon>
        <taxon>Termitoidae</taxon>
        <taxon>Rhinotermitidae</taxon>
        <taxon>Coptotermes</taxon>
    </lineage>
</organism>
<evidence type="ECO:0000256" key="2">
    <source>
        <dbReference type="ARBA" id="ARBA00022448"/>
    </source>
</evidence>
<accession>A0A6L2Q707</accession>
<evidence type="ECO:0008006" key="14">
    <source>
        <dbReference type="Google" id="ProtNLM"/>
    </source>
</evidence>
<feature type="compositionally biased region" description="Basic residues" evidence="7">
    <location>
        <begin position="567"/>
        <end position="581"/>
    </location>
</feature>
<protein>
    <recommendedName>
        <fullName evidence="14">Dopey N-terminal domain-containing protein</fullName>
    </recommendedName>
</protein>
<dbReference type="Pfam" id="PF04118">
    <property type="entry name" value="Dopey_N"/>
    <property type="match status" value="1"/>
</dbReference>